<dbReference type="InterPro" id="IPR013655">
    <property type="entry name" value="PAS_fold_3"/>
</dbReference>
<keyword evidence="6" id="KW-1133">Transmembrane helix</keyword>
<dbReference type="SUPFAM" id="SSF55874">
    <property type="entry name" value="ATPase domain of HSP90 chaperone/DNA topoisomerase II/histidine kinase"/>
    <property type="match status" value="1"/>
</dbReference>
<feature type="transmembrane region" description="Helical" evidence="6">
    <location>
        <begin position="21"/>
        <end position="40"/>
    </location>
</feature>
<dbReference type="InterPro" id="IPR003594">
    <property type="entry name" value="HATPase_dom"/>
</dbReference>
<evidence type="ECO:0000256" key="4">
    <source>
        <dbReference type="ARBA" id="ARBA00022679"/>
    </source>
</evidence>
<comment type="caution">
    <text evidence="10">The sequence shown here is derived from an EMBL/GenBank/DDBJ whole genome shotgun (WGS) entry which is preliminary data.</text>
</comment>
<organism evidence="10 11">
    <name type="scientific">Abyssibacter profundi</name>
    <dbReference type="NCBI Taxonomy" id="2182787"/>
    <lineage>
        <taxon>Bacteria</taxon>
        <taxon>Pseudomonadati</taxon>
        <taxon>Pseudomonadota</taxon>
        <taxon>Gammaproteobacteria</taxon>
        <taxon>Chromatiales</taxon>
        <taxon>Oceanococcaceae</taxon>
        <taxon>Abyssibacter</taxon>
    </lineage>
</organism>
<dbReference type="InterPro" id="IPR000700">
    <property type="entry name" value="PAS-assoc_C"/>
</dbReference>
<dbReference type="Gene3D" id="1.10.287.130">
    <property type="match status" value="1"/>
</dbReference>
<feature type="domain" description="PAC" evidence="9">
    <location>
        <begin position="395"/>
        <end position="459"/>
    </location>
</feature>
<dbReference type="SUPFAM" id="SSF55785">
    <property type="entry name" value="PYP-like sensor domain (PAS domain)"/>
    <property type="match status" value="2"/>
</dbReference>
<dbReference type="PANTHER" id="PTHR43304">
    <property type="entry name" value="PHYTOCHROME-LIKE PROTEIN CPH1"/>
    <property type="match status" value="1"/>
</dbReference>
<keyword evidence="3" id="KW-0597">Phosphoprotein</keyword>
<evidence type="ECO:0000259" key="9">
    <source>
        <dbReference type="PROSITE" id="PS50113"/>
    </source>
</evidence>
<dbReference type="InterPro" id="IPR013656">
    <property type="entry name" value="PAS_4"/>
</dbReference>
<dbReference type="InterPro" id="IPR052162">
    <property type="entry name" value="Sensor_kinase/Photoreceptor"/>
</dbReference>
<feature type="domain" description="PAS" evidence="8">
    <location>
        <begin position="334"/>
        <end position="405"/>
    </location>
</feature>
<dbReference type="Pfam" id="PF00512">
    <property type="entry name" value="HisKA"/>
    <property type="match status" value="1"/>
</dbReference>
<dbReference type="RefSeq" id="WP_109720176.1">
    <property type="nucleotide sequence ID" value="NZ_QEQK01000007.1"/>
</dbReference>
<dbReference type="EMBL" id="QEQK01000007">
    <property type="protein sequence ID" value="PWN55961.1"/>
    <property type="molecule type" value="Genomic_DNA"/>
</dbReference>
<dbReference type="Gene3D" id="3.30.565.10">
    <property type="entry name" value="Histidine kinase-like ATPase, C-terminal domain"/>
    <property type="match status" value="1"/>
</dbReference>
<dbReference type="InterPro" id="IPR004358">
    <property type="entry name" value="Sig_transdc_His_kin-like_C"/>
</dbReference>
<keyword evidence="4" id="KW-0808">Transferase</keyword>
<dbReference type="Proteomes" id="UP000251800">
    <property type="component" value="Unassembled WGS sequence"/>
</dbReference>
<dbReference type="SMART" id="SM00388">
    <property type="entry name" value="HisKA"/>
    <property type="match status" value="1"/>
</dbReference>
<feature type="transmembrane region" description="Helical" evidence="6">
    <location>
        <begin position="77"/>
        <end position="96"/>
    </location>
</feature>
<evidence type="ECO:0000259" key="8">
    <source>
        <dbReference type="PROSITE" id="PS50112"/>
    </source>
</evidence>
<keyword evidence="6" id="KW-0812">Transmembrane</keyword>
<name>A0A363UKL3_9GAMM</name>
<evidence type="ECO:0000256" key="1">
    <source>
        <dbReference type="ARBA" id="ARBA00000085"/>
    </source>
</evidence>
<dbReference type="Gene3D" id="3.30.450.20">
    <property type="entry name" value="PAS domain"/>
    <property type="match status" value="2"/>
</dbReference>
<feature type="domain" description="Histidine kinase" evidence="7">
    <location>
        <begin position="470"/>
        <end position="685"/>
    </location>
</feature>
<dbReference type="PROSITE" id="PS50109">
    <property type="entry name" value="HIS_KIN"/>
    <property type="match status" value="1"/>
</dbReference>
<dbReference type="SMART" id="SM00387">
    <property type="entry name" value="HATPase_c"/>
    <property type="match status" value="1"/>
</dbReference>
<evidence type="ECO:0000256" key="5">
    <source>
        <dbReference type="ARBA" id="ARBA00022777"/>
    </source>
</evidence>
<dbReference type="Pfam" id="PF08448">
    <property type="entry name" value="PAS_4"/>
    <property type="match status" value="1"/>
</dbReference>
<dbReference type="InterPro" id="IPR005467">
    <property type="entry name" value="His_kinase_dom"/>
</dbReference>
<dbReference type="OrthoDB" id="9808408at2"/>
<dbReference type="PROSITE" id="PS50112">
    <property type="entry name" value="PAS"/>
    <property type="match status" value="1"/>
</dbReference>
<dbReference type="NCBIfam" id="TIGR00229">
    <property type="entry name" value="sensory_box"/>
    <property type="match status" value="1"/>
</dbReference>
<dbReference type="PANTHER" id="PTHR43304:SF1">
    <property type="entry name" value="PAC DOMAIN-CONTAINING PROTEIN"/>
    <property type="match status" value="1"/>
</dbReference>
<dbReference type="SUPFAM" id="SSF47384">
    <property type="entry name" value="Homodimeric domain of signal transducing histidine kinase"/>
    <property type="match status" value="1"/>
</dbReference>
<evidence type="ECO:0000256" key="2">
    <source>
        <dbReference type="ARBA" id="ARBA00012438"/>
    </source>
</evidence>
<dbReference type="InterPro" id="IPR003661">
    <property type="entry name" value="HisK_dim/P_dom"/>
</dbReference>
<dbReference type="Pfam" id="PF08447">
    <property type="entry name" value="PAS_3"/>
    <property type="match status" value="1"/>
</dbReference>
<evidence type="ECO:0000256" key="6">
    <source>
        <dbReference type="SAM" id="Phobius"/>
    </source>
</evidence>
<sequence length="688" mass="74890">MPVDAQSLDAPTLDDGLTRRVVIAASAGLSLISGMLLYTISQLPHQGAAEYATAAVSGLACLLPGVLAYWRPQWTTACGTALAIAVAVGVGVRIARVMHGPIFDDPSIGVFMPVFGFVPLVFMLIALLASGRVSRVVNWGLWLGILLVCMPQLLPLLGTAGAARSGALQLSYFLVIGLPVALALLELLQRLRVNLHREQSLARALRTAQAQLDLAVRGAGVGLWQCQARADGSMWWSDRMYSLLGQAPQDGSAHMDALRALCHPADVDALELLEARVNEASFDQQLRLRMPDRAYRWFALKGQAVGSEDGGLRLAGALLDIDDQKRAEQALHDARALLDAIVQHAPAVIYAKDRESRYLMVNPAWCQLLGVDDPALALGRTDSAFLDPDTRARVREQERRVMDSGEVVSHHDTVSLEGVARSFLSIRFPLRGMDGNVSGVVGIALDVSEMREAHDRLEALNKELEQFIYIVSHDLNSPLRAIRGFGDLMQSRFGQELPDGSAMYLEQMLKGADTMRDMLGAMLELSRATRNPEGARWIGLDELLLSALSRLEETLDGLPVVVCAGTMPLVHGESAQLVDMLTRLLHNAVKYRDPERPLRVQVEAKETPGGRICIHVRDNGIGFRGDQAERVFRVYQKLHPDSRYAGMGMGLAIVEKIVRAHEGRVSAESTPGQGSCFTVELPLPAESG</sequence>
<proteinExistence type="predicted"/>
<protein>
    <recommendedName>
        <fullName evidence="2">histidine kinase</fullName>
        <ecNumber evidence="2">2.7.13.3</ecNumber>
    </recommendedName>
</protein>
<keyword evidence="5" id="KW-0418">Kinase</keyword>
<evidence type="ECO:0000256" key="3">
    <source>
        <dbReference type="ARBA" id="ARBA00022553"/>
    </source>
</evidence>
<keyword evidence="6" id="KW-0472">Membrane</keyword>
<dbReference type="CDD" id="cd00082">
    <property type="entry name" value="HisKA"/>
    <property type="match status" value="1"/>
</dbReference>
<accession>A0A363UKL3</accession>
<comment type="catalytic activity">
    <reaction evidence="1">
        <text>ATP + protein L-histidine = ADP + protein N-phospho-L-histidine.</text>
        <dbReference type="EC" id="2.7.13.3"/>
    </reaction>
</comment>
<feature type="domain" description="PAC" evidence="9">
    <location>
        <begin position="282"/>
        <end position="333"/>
    </location>
</feature>
<dbReference type="InterPro" id="IPR036890">
    <property type="entry name" value="HATPase_C_sf"/>
</dbReference>
<dbReference type="InterPro" id="IPR035965">
    <property type="entry name" value="PAS-like_dom_sf"/>
</dbReference>
<dbReference type="PROSITE" id="PS50113">
    <property type="entry name" value="PAC"/>
    <property type="match status" value="2"/>
</dbReference>
<keyword evidence="11" id="KW-1185">Reference proteome</keyword>
<evidence type="ECO:0000313" key="11">
    <source>
        <dbReference type="Proteomes" id="UP000251800"/>
    </source>
</evidence>
<feature type="transmembrane region" description="Helical" evidence="6">
    <location>
        <begin position="136"/>
        <end position="158"/>
    </location>
</feature>
<dbReference type="PRINTS" id="PR00344">
    <property type="entry name" value="BCTRLSENSOR"/>
</dbReference>
<dbReference type="AlphaFoldDB" id="A0A363UKL3"/>
<dbReference type="Pfam" id="PF02518">
    <property type="entry name" value="HATPase_c"/>
    <property type="match status" value="1"/>
</dbReference>
<dbReference type="InterPro" id="IPR000014">
    <property type="entry name" value="PAS"/>
</dbReference>
<dbReference type="CDD" id="cd00130">
    <property type="entry name" value="PAS"/>
    <property type="match status" value="1"/>
</dbReference>
<dbReference type="GO" id="GO:0000155">
    <property type="term" value="F:phosphorelay sensor kinase activity"/>
    <property type="evidence" value="ECO:0007669"/>
    <property type="project" value="InterPro"/>
</dbReference>
<evidence type="ECO:0000259" key="7">
    <source>
        <dbReference type="PROSITE" id="PS50109"/>
    </source>
</evidence>
<reference evidence="10 11" key="1">
    <citation type="submission" date="2018-05" db="EMBL/GenBank/DDBJ databases">
        <title>Abyssibacter profundi OUC007T gen. nov., sp. nov, a marine bacterium isolated from seawater of the Mariana Trench.</title>
        <authorList>
            <person name="Zhou S."/>
        </authorList>
    </citation>
    <scope>NUCLEOTIDE SEQUENCE [LARGE SCALE GENOMIC DNA]</scope>
    <source>
        <strain evidence="10 11">OUC007</strain>
    </source>
</reference>
<dbReference type="EC" id="2.7.13.3" evidence="2"/>
<dbReference type="InterPro" id="IPR036097">
    <property type="entry name" value="HisK_dim/P_sf"/>
</dbReference>
<feature type="transmembrane region" description="Helical" evidence="6">
    <location>
        <begin position="108"/>
        <end position="129"/>
    </location>
</feature>
<feature type="transmembrane region" description="Helical" evidence="6">
    <location>
        <begin position="52"/>
        <end position="70"/>
    </location>
</feature>
<gene>
    <name evidence="10" type="ORF">DEH80_09030</name>
</gene>
<dbReference type="SMART" id="SM00091">
    <property type="entry name" value="PAS"/>
    <property type="match status" value="2"/>
</dbReference>
<evidence type="ECO:0000313" key="10">
    <source>
        <dbReference type="EMBL" id="PWN55961.1"/>
    </source>
</evidence>